<dbReference type="SUPFAM" id="SSF47576">
    <property type="entry name" value="Calponin-homology domain, CH-domain"/>
    <property type="match status" value="2"/>
</dbReference>
<protein>
    <recommendedName>
        <fullName evidence="1">Calponin-homology (CH) domain-containing protein</fullName>
    </recommendedName>
</protein>
<dbReference type="OrthoDB" id="297227at2759"/>
<evidence type="ECO:0000313" key="3">
    <source>
        <dbReference type="Proteomes" id="UP000187209"/>
    </source>
</evidence>
<dbReference type="PROSITE" id="PS50021">
    <property type="entry name" value="CH"/>
    <property type="match status" value="2"/>
</dbReference>
<organism evidence="2 3">
    <name type="scientific">Stentor coeruleus</name>
    <dbReference type="NCBI Taxonomy" id="5963"/>
    <lineage>
        <taxon>Eukaryota</taxon>
        <taxon>Sar</taxon>
        <taxon>Alveolata</taxon>
        <taxon>Ciliophora</taxon>
        <taxon>Postciliodesmatophora</taxon>
        <taxon>Heterotrichea</taxon>
        <taxon>Heterotrichida</taxon>
        <taxon>Stentoridae</taxon>
        <taxon>Stentor</taxon>
    </lineage>
</organism>
<reference evidence="2 3" key="1">
    <citation type="submission" date="2016-11" db="EMBL/GenBank/DDBJ databases">
        <title>The macronuclear genome of Stentor coeruleus: a giant cell with tiny introns.</title>
        <authorList>
            <person name="Slabodnick M."/>
            <person name="Ruby J.G."/>
            <person name="Reiff S.B."/>
            <person name="Swart E.C."/>
            <person name="Gosai S."/>
            <person name="Prabakaran S."/>
            <person name="Witkowska E."/>
            <person name="Larue G.E."/>
            <person name="Fisher S."/>
            <person name="Freeman R.M."/>
            <person name="Gunawardena J."/>
            <person name="Chu W."/>
            <person name="Stover N.A."/>
            <person name="Gregory B.D."/>
            <person name="Nowacki M."/>
            <person name="Derisi J."/>
            <person name="Roy S.W."/>
            <person name="Marshall W.F."/>
            <person name="Sood P."/>
        </authorList>
    </citation>
    <scope>NUCLEOTIDE SEQUENCE [LARGE SCALE GENOMIC DNA]</scope>
    <source>
        <strain evidence="2">WM001</strain>
    </source>
</reference>
<dbReference type="Pfam" id="PF00307">
    <property type="entry name" value="CH"/>
    <property type="match status" value="2"/>
</dbReference>
<proteinExistence type="predicted"/>
<evidence type="ECO:0000259" key="1">
    <source>
        <dbReference type="PROSITE" id="PS50021"/>
    </source>
</evidence>
<accession>A0A1R2BWX0</accession>
<feature type="domain" description="Calponin-homology (CH)" evidence="1">
    <location>
        <begin position="277"/>
        <end position="383"/>
    </location>
</feature>
<dbReference type="InterPro" id="IPR036872">
    <property type="entry name" value="CH_dom_sf"/>
</dbReference>
<dbReference type="CDD" id="cd00014">
    <property type="entry name" value="CH_SF"/>
    <property type="match status" value="2"/>
</dbReference>
<gene>
    <name evidence="2" type="ORF">SteCoe_18270</name>
</gene>
<sequence>MLDIRTRVSGISQHVKESIRSWLLELRLIRGDILEEFKDGSLLCELINRLEGKSEPIKGAQKNPKNKSSIQVNFSKAFTYLRNIEKFNSKYLWSPESMMEGDEEATYGMLISLKDFYSLKRTNSQSFKRMAKTPISTPRVFSAINIEPKHEDDTSTAKLWVKNLGLGKLLISENKHFLDDPCRNGILLYEIISKLEGYEVSGVSIPRSLSSAQGNIEKCLKFLYEKYPSLALKYMRLIDNICNGDSTIWKLIEELVSIPRNMSKVISDLPYNPDQVSALQKSLVDWVSGIASKNFENFEDICQDISNGILLYEIVSKCGMGITGIMKNPKTDKIKLGNIEKCLDVLRRNNRMSQKFLWKADDILEANNSVAMGLLEDLHMLYDGLPPRKRGPNYHSDGPYLGRKAKNDISPIRSIPLLLNKSFDSLRECATTRRQKEDITPIKKYNLAEDFFLDPGEFEWVFNIGINIQPFEFHCKEIEEFKSGVLLCQIVEKLERKSLSGVEMKPKSNAVALYNINKALKVLKAKPTFPSSLMFVEEDICKGVGESIRQLLRAIQKIYKQTIRSYMKFNNIEKTNRTYIG</sequence>
<name>A0A1R2BWX0_9CILI</name>
<evidence type="ECO:0000313" key="2">
    <source>
        <dbReference type="EMBL" id="OMJ81278.1"/>
    </source>
</evidence>
<dbReference type="EMBL" id="MPUH01000386">
    <property type="protein sequence ID" value="OMJ81278.1"/>
    <property type="molecule type" value="Genomic_DNA"/>
</dbReference>
<dbReference type="Proteomes" id="UP000187209">
    <property type="component" value="Unassembled WGS sequence"/>
</dbReference>
<keyword evidence="3" id="KW-1185">Reference proteome</keyword>
<dbReference type="Gene3D" id="1.10.418.10">
    <property type="entry name" value="Calponin-like domain"/>
    <property type="match status" value="3"/>
</dbReference>
<feature type="domain" description="Calponin-homology (CH)" evidence="1">
    <location>
        <begin position="13"/>
        <end position="118"/>
    </location>
</feature>
<comment type="caution">
    <text evidence="2">The sequence shown here is derived from an EMBL/GenBank/DDBJ whole genome shotgun (WGS) entry which is preliminary data.</text>
</comment>
<dbReference type="AlphaFoldDB" id="A0A1R2BWX0"/>
<dbReference type="InterPro" id="IPR001715">
    <property type="entry name" value="CH_dom"/>
</dbReference>